<keyword evidence="4" id="KW-0057">Aromatic amino acid biosynthesis</keyword>
<evidence type="ECO:0000313" key="11">
    <source>
        <dbReference type="EMBL" id="PWW76656.1"/>
    </source>
</evidence>
<accession>A0A317STD8</accession>
<dbReference type="UniPathway" id="UPA00121">
    <property type="reaction ID" value="UER00345"/>
</dbReference>
<dbReference type="InterPro" id="IPR001086">
    <property type="entry name" value="Preph_deHydtase"/>
</dbReference>
<dbReference type="AlphaFoldDB" id="A0A317STD8"/>
<dbReference type="PROSITE" id="PS51171">
    <property type="entry name" value="PREPHENATE_DEHYDR_3"/>
    <property type="match status" value="1"/>
</dbReference>
<dbReference type="OrthoDB" id="983542at2759"/>
<evidence type="ECO:0000313" key="12">
    <source>
        <dbReference type="Proteomes" id="UP000246991"/>
    </source>
</evidence>
<evidence type="ECO:0000256" key="3">
    <source>
        <dbReference type="ARBA" id="ARBA00022605"/>
    </source>
</evidence>
<keyword evidence="3" id="KW-0028">Amino-acid biosynthesis</keyword>
<evidence type="ECO:0000256" key="1">
    <source>
        <dbReference type="ARBA" id="ARBA00004741"/>
    </source>
</evidence>
<dbReference type="PANTHER" id="PTHR21022">
    <property type="entry name" value="PREPHENATE DEHYDRATASE P PROTEIN"/>
    <property type="match status" value="1"/>
</dbReference>
<reference evidence="11 12" key="1">
    <citation type="submission" date="2018-03" db="EMBL/GenBank/DDBJ databases">
        <title>Genomes of Pezizomycetes fungi and the evolution of truffles.</title>
        <authorList>
            <person name="Murat C."/>
            <person name="Payen T."/>
            <person name="Noel B."/>
            <person name="Kuo A."/>
            <person name="Martin F.M."/>
        </authorList>
    </citation>
    <scope>NUCLEOTIDE SEQUENCE [LARGE SCALE GENOMIC DNA]</scope>
    <source>
        <strain evidence="11">091103-1</strain>
    </source>
</reference>
<keyword evidence="12" id="KW-1185">Reference proteome</keyword>
<dbReference type="FunFam" id="3.40.190.10:FF:000034">
    <property type="entry name" value="Chorismate mutase/prephenate dehydratase"/>
    <property type="match status" value="1"/>
</dbReference>
<dbReference type="GO" id="GO:0004664">
    <property type="term" value="F:prephenate dehydratase activity"/>
    <property type="evidence" value="ECO:0007669"/>
    <property type="project" value="UniProtKB-EC"/>
</dbReference>
<feature type="compositionally biased region" description="Basic and acidic residues" evidence="8">
    <location>
        <begin position="293"/>
        <end position="304"/>
    </location>
</feature>
<evidence type="ECO:0000256" key="2">
    <source>
        <dbReference type="ARBA" id="ARBA00013147"/>
    </source>
</evidence>
<dbReference type="CDD" id="cd04905">
    <property type="entry name" value="ACT_CM-PDT"/>
    <property type="match status" value="1"/>
</dbReference>
<comment type="catalytic activity">
    <reaction evidence="7">
        <text>prephenate + H(+) = 3-phenylpyruvate + CO2 + H2O</text>
        <dbReference type="Rhea" id="RHEA:21648"/>
        <dbReference type="ChEBI" id="CHEBI:15377"/>
        <dbReference type="ChEBI" id="CHEBI:15378"/>
        <dbReference type="ChEBI" id="CHEBI:16526"/>
        <dbReference type="ChEBI" id="CHEBI:18005"/>
        <dbReference type="ChEBI" id="CHEBI:29934"/>
        <dbReference type="EC" id="4.2.1.51"/>
    </reaction>
</comment>
<dbReference type="PROSITE" id="PS51671">
    <property type="entry name" value="ACT"/>
    <property type="match status" value="1"/>
</dbReference>
<dbReference type="Gene3D" id="3.30.70.260">
    <property type="match status" value="1"/>
</dbReference>
<dbReference type="NCBIfam" id="NF008865">
    <property type="entry name" value="PRK11898.1"/>
    <property type="match status" value="1"/>
</dbReference>
<dbReference type="InterPro" id="IPR045865">
    <property type="entry name" value="ACT-like_dom_sf"/>
</dbReference>
<feature type="domain" description="ACT" evidence="10">
    <location>
        <begin position="210"/>
        <end position="287"/>
    </location>
</feature>
<evidence type="ECO:0000259" key="10">
    <source>
        <dbReference type="PROSITE" id="PS51671"/>
    </source>
</evidence>
<dbReference type="SUPFAM" id="SSF55021">
    <property type="entry name" value="ACT-like"/>
    <property type="match status" value="1"/>
</dbReference>
<evidence type="ECO:0000256" key="4">
    <source>
        <dbReference type="ARBA" id="ARBA00023141"/>
    </source>
</evidence>
<dbReference type="PANTHER" id="PTHR21022:SF19">
    <property type="entry name" value="PREPHENATE DEHYDRATASE-RELATED"/>
    <property type="match status" value="1"/>
</dbReference>
<dbReference type="Pfam" id="PF00800">
    <property type="entry name" value="PDT"/>
    <property type="match status" value="1"/>
</dbReference>
<dbReference type="CDD" id="cd13532">
    <property type="entry name" value="PBP2_PDT_like"/>
    <property type="match status" value="1"/>
</dbReference>
<dbReference type="GO" id="GO:0009094">
    <property type="term" value="P:L-phenylalanine biosynthetic process"/>
    <property type="evidence" value="ECO:0007669"/>
    <property type="project" value="UniProtKB-UniPathway"/>
</dbReference>
<dbReference type="EC" id="4.2.1.51" evidence="2"/>
<dbReference type="SUPFAM" id="SSF53850">
    <property type="entry name" value="Periplasmic binding protein-like II"/>
    <property type="match status" value="1"/>
</dbReference>
<sequence length="312" mass="34144">MPPTEPLPSVAYLGPRSSYSHQAALERFDPAKHTFEPRIAIADVFTAVQTGAVAYGVVPFENSTNGNVVFTLDLFCDRTRSFRDTFVRGETYLDVHHCLLSSATSLSSVARIYSHPQAFGQCENWLGANVRGVERIDVSSTSKAAQIVAGDAGAAAIASRVAADVHGLNILAGNIEDSADNTTRFFVLAAQPGLRAPVSKGHGESDKTLLSFTVDHEIPGALCDSLKVFKDFGLNLTSIASRPSRILPWNYIFFVEFQGHSDTQHVQTALDELRKYCLNLRVLGSYKDEQRKKGQAYRESERKMAGNGKTSW</sequence>
<feature type="domain" description="Prephenate dehydratase" evidence="9">
    <location>
        <begin position="9"/>
        <end position="190"/>
    </location>
</feature>
<dbReference type="Pfam" id="PF01842">
    <property type="entry name" value="ACT"/>
    <property type="match status" value="1"/>
</dbReference>
<dbReference type="PIRSF" id="PIRSF001500">
    <property type="entry name" value="Chor_mut_pdt_Ppr"/>
    <property type="match status" value="1"/>
</dbReference>
<dbReference type="InterPro" id="IPR002912">
    <property type="entry name" value="ACT_dom"/>
</dbReference>
<dbReference type="Gene3D" id="3.40.190.10">
    <property type="entry name" value="Periplasmic binding protein-like II"/>
    <property type="match status" value="2"/>
</dbReference>
<protein>
    <recommendedName>
        <fullName evidence="2">prephenate dehydratase</fullName>
        <ecNumber evidence="2">4.2.1.51</ecNumber>
    </recommendedName>
</protein>
<organism evidence="11 12">
    <name type="scientific">Tuber magnatum</name>
    <name type="common">white Piedmont truffle</name>
    <dbReference type="NCBI Taxonomy" id="42249"/>
    <lineage>
        <taxon>Eukaryota</taxon>
        <taxon>Fungi</taxon>
        <taxon>Dikarya</taxon>
        <taxon>Ascomycota</taxon>
        <taxon>Pezizomycotina</taxon>
        <taxon>Pezizomycetes</taxon>
        <taxon>Pezizales</taxon>
        <taxon>Tuberaceae</taxon>
        <taxon>Tuber</taxon>
    </lineage>
</organism>
<comment type="pathway">
    <text evidence="1">Amino-acid biosynthesis; L-phenylalanine biosynthesis; phenylpyruvate from prephenate: step 1/1.</text>
</comment>
<evidence type="ECO:0000256" key="5">
    <source>
        <dbReference type="ARBA" id="ARBA00023222"/>
    </source>
</evidence>
<gene>
    <name evidence="11" type="ORF">C7212DRAFT_190671</name>
</gene>
<name>A0A317STD8_9PEZI</name>
<dbReference type="GO" id="GO:0005737">
    <property type="term" value="C:cytoplasm"/>
    <property type="evidence" value="ECO:0007669"/>
    <property type="project" value="TreeGrafter"/>
</dbReference>
<keyword evidence="6" id="KW-0456">Lyase</keyword>
<dbReference type="InterPro" id="IPR008242">
    <property type="entry name" value="Chor_mutase/pphenate_deHydtase"/>
</dbReference>
<dbReference type="Proteomes" id="UP000246991">
    <property type="component" value="Unassembled WGS sequence"/>
</dbReference>
<feature type="region of interest" description="Disordered" evidence="8">
    <location>
        <begin position="293"/>
        <end position="312"/>
    </location>
</feature>
<evidence type="ECO:0000256" key="6">
    <source>
        <dbReference type="ARBA" id="ARBA00023239"/>
    </source>
</evidence>
<dbReference type="STRING" id="42249.A0A317STD8"/>
<comment type="caution">
    <text evidence="11">The sequence shown here is derived from an EMBL/GenBank/DDBJ whole genome shotgun (WGS) entry which is preliminary data.</text>
</comment>
<evidence type="ECO:0000256" key="7">
    <source>
        <dbReference type="ARBA" id="ARBA00047848"/>
    </source>
</evidence>
<evidence type="ECO:0000259" key="9">
    <source>
        <dbReference type="PROSITE" id="PS51171"/>
    </source>
</evidence>
<keyword evidence="5" id="KW-0584">Phenylalanine biosynthesis</keyword>
<proteinExistence type="predicted"/>
<evidence type="ECO:0000256" key="8">
    <source>
        <dbReference type="SAM" id="MobiDB-lite"/>
    </source>
</evidence>
<dbReference type="EMBL" id="PYWC01000031">
    <property type="protein sequence ID" value="PWW76656.1"/>
    <property type="molecule type" value="Genomic_DNA"/>
</dbReference>